<reference evidence="3" key="1">
    <citation type="journal article" date="2014" name="Science">
        <title>Ancient hybridizations among the ancestral genomes of bread wheat.</title>
        <authorList>
            <consortium name="International Wheat Genome Sequencing Consortium,"/>
            <person name="Marcussen T."/>
            <person name="Sandve S.R."/>
            <person name="Heier L."/>
            <person name="Spannagl M."/>
            <person name="Pfeifer M."/>
            <person name="Jakobsen K.S."/>
            <person name="Wulff B.B."/>
            <person name="Steuernagel B."/>
            <person name="Mayer K.F."/>
            <person name="Olsen O.A."/>
        </authorList>
    </citation>
    <scope>NUCLEOTIDE SEQUENCE [LARGE SCALE GENOMIC DNA]</scope>
    <source>
        <strain evidence="3">cv. AL8/78</strain>
    </source>
</reference>
<organism evidence="2 3">
    <name type="scientific">Aegilops tauschii subsp. strangulata</name>
    <name type="common">Goatgrass</name>
    <dbReference type="NCBI Taxonomy" id="200361"/>
    <lineage>
        <taxon>Eukaryota</taxon>
        <taxon>Viridiplantae</taxon>
        <taxon>Streptophyta</taxon>
        <taxon>Embryophyta</taxon>
        <taxon>Tracheophyta</taxon>
        <taxon>Spermatophyta</taxon>
        <taxon>Magnoliopsida</taxon>
        <taxon>Liliopsida</taxon>
        <taxon>Poales</taxon>
        <taxon>Poaceae</taxon>
        <taxon>BOP clade</taxon>
        <taxon>Pooideae</taxon>
        <taxon>Triticodae</taxon>
        <taxon>Triticeae</taxon>
        <taxon>Triticinae</taxon>
        <taxon>Aegilops</taxon>
    </lineage>
</organism>
<dbReference type="AlphaFoldDB" id="A0A453FGC5"/>
<accession>A0A453FGC5</accession>
<dbReference type="InterPro" id="IPR007736">
    <property type="entry name" value="Caleosin-related"/>
</dbReference>
<dbReference type="PANTHER" id="PTHR31495:SF25">
    <property type="entry name" value="EF-HAND DOMAIN-CONTAINING PROTEIN"/>
    <property type="match status" value="1"/>
</dbReference>
<keyword evidence="3" id="KW-1185">Reference proteome</keyword>
<reference evidence="2" key="3">
    <citation type="journal article" date="2017" name="Nature">
        <title>Genome sequence of the progenitor of the wheat D genome Aegilops tauschii.</title>
        <authorList>
            <person name="Luo M.C."/>
            <person name="Gu Y.Q."/>
            <person name="Puiu D."/>
            <person name="Wang H."/>
            <person name="Twardziok S.O."/>
            <person name="Deal K.R."/>
            <person name="Huo N."/>
            <person name="Zhu T."/>
            <person name="Wang L."/>
            <person name="Wang Y."/>
            <person name="McGuire P.E."/>
            <person name="Liu S."/>
            <person name="Long H."/>
            <person name="Ramasamy R.K."/>
            <person name="Rodriguez J.C."/>
            <person name="Van S.L."/>
            <person name="Yuan L."/>
            <person name="Wang Z."/>
            <person name="Xia Z."/>
            <person name="Xiao L."/>
            <person name="Anderson O.D."/>
            <person name="Ouyang S."/>
            <person name="Liang Y."/>
            <person name="Zimin A.V."/>
            <person name="Pertea G."/>
            <person name="Qi P."/>
            <person name="Bennetzen J.L."/>
            <person name="Dai X."/>
            <person name="Dawson M.W."/>
            <person name="Muller H.G."/>
            <person name="Kugler K."/>
            <person name="Rivarola-Duarte L."/>
            <person name="Spannagl M."/>
            <person name="Mayer K.F.X."/>
            <person name="Lu F.H."/>
            <person name="Bevan M.W."/>
            <person name="Leroy P."/>
            <person name="Li P."/>
            <person name="You F.M."/>
            <person name="Sun Q."/>
            <person name="Liu Z."/>
            <person name="Lyons E."/>
            <person name="Wicker T."/>
            <person name="Salzberg S.L."/>
            <person name="Devos K.M."/>
            <person name="Dvorak J."/>
        </authorList>
    </citation>
    <scope>NUCLEOTIDE SEQUENCE [LARGE SCALE GENOMIC DNA]</scope>
    <source>
        <strain evidence="2">cv. AL8/78</strain>
    </source>
</reference>
<dbReference type="GO" id="GO:0004497">
    <property type="term" value="F:monooxygenase activity"/>
    <property type="evidence" value="ECO:0007669"/>
    <property type="project" value="TreeGrafter"/>
</dbReference>
<dbReference type="GO" id="GO:0005509">
    <property type="term" value="F:calcium ion binding"/>
    <property type="evidence" value="ECO:0007669"/>
    <property type="project" value="TreeGrafter"/>
</dbReference>
<dbReference type="Proteomes" id="UP000015105">
    <property type="component" value="Chromosome 3D"/>
</dbReference>
<dbReference type="Pfam" id="PF05042">
    <property type="entry name" value="Caleosin"/>
    <property type="match status" value="1"/>
</dbReference>
<comment type="similarity">
    <text evidence="1">Belongs to the caleosin family.</text>
</comment>
<evidence type="ECO:0000256" key="1">
    <source>
        <dbReference type="ARBA" id="ARBA00006765"/>
    </source>
</evidence>
<reference evidence="2" key="4">
    <citation type="submission" date="2019-03" db="UniProtKB">
        <authorList>
            <consortium name="EnsemblPlants"/>
        </authorList>
    </citation>
    <scope>IDENTIFICATION</scope>
</reference>
<dbReference type="EnsemblPlants" id="AET3Gv20669300.4">
    <property type="protein sequence ID" value="AET3Gv20669300.4"/>
    <property type="gene ID" value="AET3Gv20669300"/>
</dbReference>
<evidence type="ECO:0000313" key="2">
    <source>
        <dbReference type="EnsemblPlants" id="AET3Gv20669300.4"/>
    </source>
</evidence>
<dbReference type="PANTHER" id="PTHR31495">
    <property type="entry name" value="PEROXYGENASE 3-RELATED"/>
    <property type="match status" value="1"/>
</dbReference>
<reference evidence="3" key="2">
    <citation type="journal article" date="2017" name="Nat. Plants">
        <title>The Aegilops tauschii genome reveals multiple impacts of transposons.</title>
        <authorList>
            <person name="Zhao G."/>
            <person name="Zou C."/>
            <person name="Li K."/>
            <person name="Wang K."/>
            <person name="Li T."/>
            <person name="Gao L."/>
            <person name="Zhang X."/>
            <person name="Wang H."/>
            <person name="Yang Z."/>
            <person name="Liu X."/>
            <person name="Jiang W."/>
            <person name="Mao L."/>
            <person name="Kong X."/>
            <person name="Jiao Y."/>
            <person name="Jia J."/>
        </authorList>
    </citation>
    <scope>NUCLEOTIDE SEQUENCE [LARGE SCALE GENOMIC DNA]</scope>
    <source>
        <strain evidence="3">cv. AL8/78</strain>
    </source>
</reference>
<dbReference type="Gramene" id="AET3Gv20669300.4">
    <property type="protein sequence ID" value="AET3Gv20669300.4"/>
    <property type="gene ID" value="AET3Gv20669300"/>
</dbReference>
<protein>
    <submittedName>
        <fullName evidence="2">Uncharacterized protein</fullName>
    </submittedName>
</protein>
<proteinExistence type="inferred from homology"/>
<name>A0A453FGC5_AEGTS</name>
<evidence type="ECO:0000313" key="3">
    <source>
        <dbReference type="Proteomes" id="UP000015105"/>
    </source>
</evidence>
<sequence length="50" mass="5773">RAPPEIEWGLLFTLASDWLGFLHKDSVRGIYDGSVFTKLEKKWHPSQSDI</sequence>
<reference evidence="2" key="5">
    <citation type="journal article" date="2021" name="G3 (Bethesda)">
        <title>Aegilops tauschii genome assembly Aet v5.0 features greater sequence contiguity and improved annotation.</title>
        <authorList>
            <person name="Wang L."/>
            <person name="Zhu T."/>
            <person name="Rodriguez J.C."/>
            <person name="Deal K.R."/>
            <person name="Dubcovsky J."/>
            <person name="McGuire P.E."/>
            <person name="Lux T."/>
            <person name="Spannagl M."/>
            <person name="Mayer K.F.X."/>
            <person name="Baldrich P."/>
            <person name="Meyers B.C."/>
            <person name="Huo N."/>
            <person name="Gu Y.Q."/>
            <person name="Zhou H."/>
            <person name="Devos K.M."/>
            <person name="Bennetzen J.L."/>
            <person name="Unver T."/>
            <person name="Budak H."/>
            <person name="Gulick P.J."/>
            <person name="Galiba G."/>
            <person name="Kalapos B."/>
            <person name="Nelson D.R."/>
            <person name="Li P."/>
            <person name="You F.M."/>
            <person name="Luo M.C."/>
            <person name="Dvorak J."/>
        </authorList>
    </citation>
    <scope>NUCLEOTIDE SEQUENCE [LARGE SCALE GENOMIC DNA]</scope>
    <source>
        <strain evidence="2">cv. AL8/78</strain>
    </source>
</reference>